<dbReference type="Gene3D" id="1.10.10.10">
    <property type="entry name" value="Winged helix-like DNA-binding domain superfamily/Winged helix DNA-binding domain"/>
    <property type="match status" value="1"/>
</dbReference>
<dbReference type="SUPFAM" id="SSF102405">
    <property type="entry name" value="MCP/YpsA-like"/>
    <property type="match status" value="1"/>
</dbReference>
<name>F0SM72_RUBBR</name>
<dbReference type="SUPFAM" id="SSF47781">
    <property type="entry name" value="RuvA domain 2-like"/>
    <property type="match status" value="1"/>
</dbReference>
<reference evidence="6" key="1">
    <citation type="submission" date="2011-02" db="EMBL/GenBank/DDBJ databases">
        <title>The complete genome of Planctomyces brasiliensis DSM 5305.</title>
        <authorList>
            <person name="Lucas S."/>
            <person name="Copeland A."/>
            <person name="Lapidus A."/>
            <person name="Bruce D."/>
            <person name="Goodwin L."/>
            <person name="Pitluck S."/>
            <person name="Kyrpides N."/>
            <person name="Mavromatis K."/>
            <person name="Pagani I."/>
            <person name="Ivanova N."/>
            <person name="Ovchinnikova G."/>
            <person name="Lu M."/>
            <person name="Detter J.C."/>
            <person name="Han C."/>
            <person name="Land M."/>
            <person name="Hauser L."/>
            <person name="Markowitz V."/>
            <person name="Cheng J.-F."/>
            <person name="Hugenholtz P."/>
            <person name="Woyke T."/>
            <person name="Wu D."/>
            <person name="Tindall B."/>
            <person name="Pomrenke H.G."/>
            <person name="Brambilla E."/>
            <person name="Klenk H.-P."/>
            <person name="Eisen J.A."/>
        </authorList>
    </citation>
    <scope>NUCLEOTIDE SEQUENCE [LARGE SCALE GENOMIC DNA]</scope>
    <source>
        <strain evidence="6">ATCC 49424 / DSM 5305 / JCM 21570 / NBRC 103401 / IFAM 1448</strain>
    </source>
</reference>
<dbReference type="AlphaFoldDB" id="F0SM72"/>
<gene>
    <name evidence="5" type="ordered locus">Plabr_3430</name>
</gene>
<evidence type="ECO:0000256" key="1">
    <source>
        <dbReference type="ARBA" id="ARBA00006525"/>
    </source>
</evidence>
<comment type="similarity">
    <text evidence="1">Belongs to the DprA/Smf family.</text>
</comment>
<evidence type="ECO:0000313" key="5">
    <source>
        <dbReference type="EMBL" id="ADY61027.1"/>
    </source>
</evidence>
<sequence>MAVPAEDQLRDALALNLVRGVGPRLQTVLLETFGSATAALNAPVEQWRQIPGVGVKIIRELQERNHRDMARRELADCQADGLKLLTLHDAAYPSALREIADPPVVLYQKGSLLPGDSLAVAIVGSRNCTMYGRRMAERIAGGLARAGITIVSGLARGIDGFAHRAALQAGGRTIAVCASGLRTVYPPEHANLAEEIAAQGALLSESPLERKPRPGLFPQRNRIVSGMSLGVIVIEASTTSGTLHTARHAMEQGREVCALPGPVDSRESEGCHALIRDGVKLVRGVDDILEELGPLTAPIAAPTRPRTEGTAVSPAADPNGQEVRAPRELVLSDQQKAILNLLHDEPVHIDRVIDQSGLEPSRVLSTLTVLEMKRLVKRLPGNYLSRLPR</sequence>
<organism evidence="5 6">
    <name type="scientific">Rubinisphaera brasiliensis (strain ATCC 49424 / DSM 5305 / JCM 21570 / IAM 15109 / NBRC 103401 / IFAM 1448)</name>
    <name type="common">Planctomyces brasiliensis</name>
    <dbReference type="NCBI Taxonomy" id="756272"/>
    <lineage>
        <taxon>Bacteria</taxon>
        <taxon>Pseudomonadati</taxon>
        <taxon>Planctomycetota</taxon>
        <taxon>Planctomycetia</taxon>
        <taxon>Planctomycetales</taxon>
        <taxon>Planctomycetaceae</taxon>
        <taxon>Rubinisphaera</taxon>
    </lineage>
</organism>
<evidence type="ECO:0000313" key="6">
    <source>
        <dbReference type="Proteomes" id="UP000006860"/>
    </source>
</evidence>
<dbReference type="Pfam" id="PF17782">
    <property type="entry name" value="WHD_DprA"/>
    <property type="match status" value="1"/>
</dbReference>
<dbReference type="InterPro" id="IPR041614">
    <property type="entry name" value="DprA_WH"/>
</dbReference>
<dbReference type="InterPro" id="IPR057666">
    <property type="entry name" value="DrpA_SLOG"/>
</dbReference>
<accession>F0SM72</accession>
<dbReference type="OrthoDB" id="9785707at2"/>
<dbReference type="HOGENOM" id="CLU_029601_0_3_0"/>
<dbReference type="STRING" id="756272.Plabr_3430"/>
<evidence type="ECO:0000256" key="2">
    <source>
        <dbReference type="SAM" id="MobiDB-lite"/>
    </source>
</evidence>
<dbReference type="Gene3D" id="3.40.50.450">
    <property type="match status" value="1"/>
</dbReference>
<dbReference type="InterPro" id="IPR010994">
    <property type="entry name" value="RuvA_2-like"/>
</dbReference>
<feature type="domain" description="DprA winged helix" evidence="4">
    <location>
        <begin position="326"/>
        <end position="382"/>
    </location>
</feature>
<dbReference type="InterPro" id="IPR003488">
    <property type="entry name" value="DprA"/>
</dbReference>
<dbReference type="NCBIfam" id="TIGR00732">
    <property type="entry name" value="dprA"/>
    <property type="match status" value="1"/>
</dbReference>
<proteinExistence type="inferred from homology"/>
<dbReference type="RefSeq" id="WP_013629746.1">
    <property type="nucleotide sequence ID" value="NC_015174.1"/>
</dbReference>
<keyword evidence="6" id="KW-1185">Reference proteome</keyword>
<dbReference type="Pfam" id="PF02481">
    <property type="entry name" value="DNA_processg_A"/>
    <property type="match status" value="1"/>
</dbReference>
<evidence type="ECO:0000259" key="3">
    <source>
        <dbReference type="Pfam" id="PF02481"/>
    </source>
</evidence>
<feature type="domain" description="Smf/DprA SLOG" evidence="3">
    <location>
        <begin position="83"/>
        <end position="292"/>
    </location>
</feature>
<evidence type="ECO:0000259" key="4">
    <source>
        <dbReference type="Pfam" id="PF17782"/>
    </source>
</evidence>
<dbReference type="EMBL" id="CP002546">
    <property type="protein sequence ID" value="ADY61027.1"/>
    <property type="molecule type" value="Genomic_DNA"/>
</dbReference>
<dbReference type="Proteomes" id="UP000006860">
    <property type="component" value="Chromosome"/>
</dbReference>
<dbReference type="eggNOG" id="COG0758">
    <property type="taxonomic scope" value="Bacteria"/>
</dbReference>
<dbReference type="InterPro" id="IPR036388">
    <property type="entry name" value="WH-like_DNA-bd_sf"/>
</dbReference>
<dbReference type="PANTHER" id="PTHR43022:SF1">
    <property type="entry name" value="PROTEIN SMF"/>
    <property type="match status" value="1"/>
</dbReference>
<dbReference type="eggNOG" id="COG0322">
    <property type="taxonomic scope" value="Bacteria"/>
</dbReference>
<dbReference type="KEGG" id="pbs:Plabr_3430"/>
<feature type="region of interest" description="Disordered" evidence="2">
    <location>
        <begin position="299"/>
        <end position="323"/>
    </location>
</feature>
<protein>
    <submittedName>
        <fullName evidence="5">DNA protecting protein DprA</fullName>
    </submittedName>
</protein>
<dbReference type="GO" id="GO:0009294">
    <property type="term" value="P:DNA-mediated transformation"/>
    <property type="evidence" value="ECO:0007669"/>
    <property type="project" value="InterPro"/>
</dbReference>
<dbReference type="PANTHER" id="PTHR43022">
    <property type="entry name" value="PROTEIN SMF"/>
    <property type="match status" value="1"/>
</dbReference>